<proteinExistence type="predicted"/>
<dbReference type="EMBL" id="JANBUN010000022">
    <property type="protein sequence ID" value="KAJ2807970.1"/>
    <property type="molecule type" value="Genomic_DNA"/>
</dbReference>
<comment type="caution">
    <text evidence="1">The sequence shown here is derived from an EMBL/GenBank/DDBJ whole genome shotgun (WGS) entry which is preliminary data.</text>
</comment>
<dbReference type="Proteomes" id="UP001140087">
    <property type="component" value="Unassembled WGS sequence"/>
</dbReference>
<accession>A0ACC1LFY8</accession>
<evidence type="ECO:0000313" key="2">
    <source>
        <dbReference type="Proteomes" id="UP001140087"/>
    </source>
</evidence>
<organism evidence="1 2">
    <name type="scientific">Coemansia helicoidea</name>
    <dbReference type="NCBI Taxonomy" id="1286919"/>
    <lineage>
        <taxon>Eukaryota</taxon>
        <taxon>Fungi</taxon>
        <taxon>Fungi incertae sedis</taxon>
        <taxon>Zoopagomycota</taxon>
        <taxon>Kickxellomycotina</taxon>
        <taxon>Kickxellomycetes</taxon>
        <taxon>Kickxellales</taxon>
        <taxon>Kickxellaceae</taxon>
        <taxon>Coemansia</taxon>
    </lineage>
</organism>
<name>A0ACC1LFY8_9FUNG</name>
<protein>
    <submittedName>
        <fullName evidence="1">Uncharacterized protein</fullName>
    </submittedName>
</protein>
<sequence length="228" mass="24274">MVDAGCIAAAERLWRDYGCQCTAPSGERPNVLALAKLIQGYARAGSVEKATAFFHDACAHEAAVASAGRSGHLTGLLNVVLRSSTRGIAASGPVPARHDLVLLQIAARFQVPFDTATYNVLFAGLSQEAHVRVSSAHAAPPRLDNIAQAMHGLYGHMAERDVAPDDVSVAHLLPMWVVLGRMDLARVLWRRCAGGRPPGTTAQLRGHVLAQARRWGVADRIQLLVGAP</sequence>
<gene>
    <name evidence="1" type="ORF">H4R21_000261</name>
</gene>
<reference evidence="1" key="1">
    <citation type="submission" date="2022-07" db="EMBL/GenBank/DDBJ databases">
        <title>Phylogenomic reconstructions and comparative analyses of Kickxellomycotina fungi.</title>
        <authorList>
            <person name="Reynolds N.K."/>
            <person name="Stajich J.E."/>
            <person name="Barry K."/>
            <person name="Grigoriev I.V."/>
            <person name="Crous P."/>
            <person name="Smith M.E."/>
        </authorList>
    </citation>
    <scope>NUCLEOTIDE SEQUENCE</scope>
    <source>
        <strain evidence="1">BCRC 34780</strain>
    </source>
</reference>
<keyword evidence="2" id="KW-1185">Reference proteome</keyword>
<evidence type="ECO:0000313" key="1">
    <source>
        <dbReference type="EMBL" id="KAJ2807970.1"/>
    </source>
</evidence>